<dbReference type="EMBL" id="JAIWYP010000001">
    <property type="protein sequence ID" value="KAH3885068.1"/>
    <property type="molecule type" value="Genomic_DNA"/>
</dbReference>
<reference evidence="1" key="1">
    <citation type="journal article" date="2019" name="bioRxiv">
        <title>The Genome of the Zebra Mussel, Dreissena polymorpha: A Resource for Invasive Species Research.</title>
        <authorList>
            <person name="McCartney M.A."/>
            <person name="Auch B."/>
            <person name="Kono T."/>
            <person name="Mallez S."/>
            <person name="Zhang Y."/>
            <person name="Obille A."/>
            <person name="Becker A."/>
            <person name="Abrahante J.E."/>
            <person name="Garbe J."/>
            <person name="Badalamenti J.P."/>
            <person name="Herman A."/>
            <person name="Mangelson H."/>
            <person name="Liachko I."/>
            <person name="Sullivan S."/>
            <person name="Sone E.D."/>
            <person name="Koren S."/>
            <person name="Silverstein K.A.T."/>
            <person name="Beckman K.B."/>
            <person name="Gohl D.M."/>
        </authorList>
    </citation>
    <scope>NUCLEOTIDE SEQUENCE</scope>
    <source>
        <strain evidence="1">Duluth1</strain>
        <tissue evidence="1">Whole animal</tissue>
    </source>
</reference>
<name>A0A9D4MZC2_DREPO</name>
<gene>
    <name evidence="1" type="ORF">DPMN_009056</name>
</gene>
<sequence>MTDEAVGEVIVAALVVARLRYGDDQRLGQLLPDLLAIVLSLLQSLPLFRVLSARKGRPPLQEISLH</sequence>
<keyword evidence="2" id="KW-1185">Reference proteome</keyword>
<dbReference type="AlphaFoldDB" id="A0A9D4MZC2"/>
<evidence type="ECO:0000313" key="2">
    <source>
        <dbReference type="Proteomes" id="UP000828390"/>
    </source>
</evidence>
<accession>A0A9D4MZC2</accession>
<reference evidence="1" key="2">
    <citation type="submission" date="2020-11" db="EMBL/GenBank/DDBJ databases">
        <authorList>
            <person name="McCartney M.A."/>
            <person name="Auch B."/>
            <person name="Kono T."/>
            <person name="Mallez S."/>
            <person name="Becker A."/>
            <person name="Gohl D.M."/>
            <person name="Silverstein K.A.T."/>
            <person name="Koren S."/>
            <person name="Bechman K.B."/>
            <person name="Herman A."/>
            <person name="Abrahante J.E."/>
            <person name="Garbe J."/>
        </authorList>
    </citation>
    <scope>NUCLEOTIDE SEQUENCE</scope>
    <source>
        <strain evidence="1">Duluth1</strain>
        <tissue evidence="1">Whole animal</tissue>
    </source>
</reference>
<proteinExistence type="predicted"/>
<evidence type="ECO:0000313" key="1">
    <source>
        <dbReference type="EMBL" id="KAH3885068.1"/>
    </source>
</evidence>
<comment type="caution">
    <text evidence="1">The sequence shown here is derived from an EMBL/GenBank/DDBJ whole genome shotgun (WGS) entry which is preliminary data.</text>
</comment>
<dbReference type="Proteomes" id="UP000828390">
    <property type="component" value="Unassembled WGS sequence"/>
</dbReference>
<protein>
    <submittedName>
        <fullName evidence="1">Uncharacterized protein</fullName>
    </submittedName>
</protein>
<organism evidence="1 2">
    <name type="scientific">Dreissena polymorpha</name>
    <name type="common">Zebra mussel</name>
    <name type="synonym">Mytilus polymorpha</name>
    <dbReference type="NCBI Taxonomy" id="45954"/>
    <lineage>
        <taxon>Eukaryota</taxon>
        <taxon>Metazoa</taxon>
        <taxon>Spiralia</taxon>
        <taxon>Lophotrochozoa</taxon>
        <taxon>Mollusca</taxon>
        <taxon>Bivalvia</taxon>
        <taxon>Autobranchia</taxon>
        <taxon>Heteroconchia</taxon>
        <taxon>Euheterodonta</taxon>
        <taxon>Imparidentia</taxon>
        <taxon>Neoheterodontei</taxon>
        <taxon>Myida</taxon>
        <taxon>Dreissenoidea</taxon>
        <taxon>Dreissenidae</taxon>
        <taxon>Dreissena</taxon>
    </lineage>
</organism>